<keyword evidence="1" id="KW-0808">Transferase</keyword>
<proteinExistence type="predicted"/>
<protein>
    <submittedName>
        <fullName evidence="1">Lecithin-cholesterol acyltransferase-like 4</fullName>
    </submittedName>
</protein>
<dbReference type="ExpressionAtlas" id="A0A3L6G128">
    <property type="expression patterns" value="baseline and differential"/>
</dbReference>
<dbReference type="PANTHER" id="PTHR11440">
    <property type="entry name" value="LECITHIN-CHOLESTEROL ACYLTRANSFERASE-RELATED"/>
    <property type="match status" value="1"/>
</dbReference>
<keyword evidence="1" id="KW-0012">Acyltransferase</keyword>
<dbReference type="AlphaFoldDB" id="A0A3L6G128"/>
<dbReference type="GO" id="GO:0006629">
    <property type="term" value="P:lipid metabolic process"/>
    <property type="evidence" value="ECO:0007669"/>
    <property type="project" value="InterPro"/>
</dbReference>
<gene>
    <name evidence="1" type="primary">LCAT4</name>
    <name evidence="1" type="ORF">Zm00014a_028722</name>
</gene>
<name>A0A3L6G128_MAIZE</name>
<dbReference type="Gene3D" id="3.40.50.1820">
    <property type="entry name" value="alpha/beta hydrolase"/>
    <property type="match status" value="1"/>
</dbReference>
<dbReference type="InterPro" id="IPR029058">
    <property type="entry name" value="AB_hydrolase_fold"/>
</dbReference>
<dbReference type="EMBL" id="NCVQ01000003">
    <property type="protein sequence ID" value="PWZ40862.1"/>
    <property type="molecule type" value="Genomic_DNA"/>
</dbReference>
<dbReference type="Pfam" id="PF02450">
    <property type="entry name" value="LCAT"/>
    <property type="match status" value="1"/>
</dbReference>
<evidence type="ECO:0000313" key="1">
    <source>
        <dbReference type="EMBL" id="PWZ40862.1"/>
    </source>
</evidence>
<accession>A0A3L6G128</accession>
<dbReference type="Proteomes" id="UP000251960">
    <property type="component" value="Chromosome 2"/>
</dbReference>
<dbReference type="InterPro" id="IPR003386">
    <property type="entry name" value="LACT/PDAT_acylTrfase"/>
</dbReference>
<dbReference type="GO" id="GO:0008374">
    <property type="term" value="F:O-acyltransferase activity"/>
    <property type="evidence" value="ECO:0007669"/>
    <property type="project" value="InterPro"/>
</dbReference>
<reference evidence="1" key="1">
    <citation type="journal article" date="2018" name="Nat. Genet.">
        <title>Extensive intraspecific gene order and gene structural variations between Mo17 and other maize genomes.</title>
        <authorList>
            <person name="Sun S."/>
            <person name="Zhou Y."/>
            <person name="Chen J."/>
            <person name="Shi J."/>
            <person name="Zhao H."/>
            <person name="Zhao H."/>
            <person name="Song W."/>
            <person name="Zhang M."/>
            <person name="Cui Y."/>
            <person name="Dong X."/>
            <person name="Liu H."/>
            <person name="Ma X."/>
            <person name="Jiao Y."/>
            <person name="Wang B."/>
            <person name="Wei X."/>
            <person name="Stein J.C."/>
            <person name="Glaubitz J.C."/>
            <person name="Lu F."/>
            <person name="Yu G."/>
            <person name="Liang C."/>
            <person name="Fengler K."/>
            <person name="Li B."/>
            <person name="Rafalski A."/>
            <person name="Schnable P.S."/>
            <person name="Ware D.H."/>
            <person name="Buckler E.S."/>
            <person name="Lai J."/>
        </authorList>
    </citation>
    <scope>NUCLEOTIDE SEQUENCE [LARGE SCALE GENOMIC DNA]</scope>
    <source>
        <tissue evidence="1">Seedling</tissue>
    </source>
</reference>
<organism evidence="1">
    <name type="scientific">Zea mays</name>
    <name type="common">Maize</name>
    <dbReference type="NCBI Taxonomy" id="4577"/>
    <lineage>
        <taxon>Eukaryota</taxon>
        <taxon>Viridiplantae</taxon>
        <taxon>Streptophyta</taxon>
        <taxon>Embryophyta</taxon>
        <taxon>Tracheophyta</taxon>
        <taxon>Spermatophyta</taxon>
        <taxon>Magnoliopsida</taxon>
        <taxon>Liliopsida</taxon>
        <taxon>Poales</taxon>
        <taxon>Poaceae</taxon>
        <taxon>PACMAD clade</taxon>
        <taxon>Panicoideae</taxon>
        <taxon>Andropogonodae</taxon>
        <taxon>Andropogoneae</taxon>
        <taxon>Tripsacinae</taxon>
        <taxon>Zea</taxon>
    </lineage>
</organism>
<sequence length="553" mass="63091">MNLLEELIRAIELWLRIVKEQVPLIDPTLDPVLLVPGIAGSILEAVDDEGNKERVWVRILAAEHEFREKLWSKFDASTGKTVSVNEKTRTTVPEDRYGLYAIDTLDPDMIIGDDTVYYYHDMIVEMIKWGYQEGKTLFGFGYDFRQSNRLSETLDRFSKKLESVYTASGGKKINLITHSMGGLLVKCFISLHSDVSTSCIMDLWLRFAMFKIFEKYVKSWIAIAAPFQATCCRCPWVHNYQSAEWNVFCRRMGIKILYFQMVYAAIERILKKGFLLQLLECPSIYELLANPNFQWRDIPLLQIWRENLDNSGKKSALLESYEPEEAIKMIKEALSSNEIIADGMHIPVPLNLDILNWAKETYDLLCSTKLPESVKFYNIYGIDYDTPHTVWYILTWIGKYVYVDGDGSVPAESAKADGFNAVARVGVAADHRGIVCSRRVFRIVQHWLHAGEPDPFYDPLSDYVILPTLYEIEKHREKHGDVTSVAEDWEIISPNDGKTMRPGEFPPMVSTLTTSREGKEGALEEAQATVVVHPEKKGRQHVQVRAVGVSHGG</sequence>
<comment type="caution">
    <text evidence="1">The sequence shown here is derived from an EMBL/GenBank/DDBJ whole genome shotgun (WGS) entry which is preliminary data.</text>
</comment>
<dbReference type="SUPFAM" id="SSF53474">
    <property type="entry name" value="alpha/beta-Hydrolases"/>
    <property type="match status" value="1"/>
</dbReference>